<evidence type="ECO:0008006" key="20">
    <source>
        <dbReference type="Google" id="ProtNLM"/>
    </source>
</evidence>
<proteinExistence type="inferred from homology"/>
<dbReference type="GO" id="GO:0007018">
    <property type="term" value="P:microtubule-based movement"/>
    <property type="evidence" value="ECO:0007669"/>
    <property type="project" value="InterPro"/>
</dbReference>
<evidence type="ECO:0000313" key="18">
    <source>
        <dbReference type="EMBL" id="RZF38667.1"/>
    </source>
</evidence>
<keyword evidence="9 14" id="KW-0175">Coiled coil</keyword>
<dbReference type="SMR" id="A0A482WYJ0"/>
<sequence length="618" mass="69792">MSPIGEVFRARLRQFPELVNCCTIDWFSAWPQSALQSVALQFLDEMPELDVSPEIQDGIVITFRYMHQSVVEASTLYLQELSRHNYVTPTSYLELLSSYGSMMTKKKEELQQGIKRLQAGLDKLLTTAQEVQVLQKELAEMKPKLEAAQVAAEDMLKQIEADTAVAEETKAMVEVQEADALKIASDAQAIADDAAADLEQAMPMLRAAEDSLKSLNRNDVTEVKAMKRPPAGVVLVIEVISIIMDIKPRRLSGPIPGQKILDYWEPGRNMLNDPGAFLNSLMNYDKENMSESLINKLKPYINNPQFQPSKIITVSKACTSLCMWVHAIYKYFFVNQTVLPKKAALAGAKIKLSTVMEVLDEKRARMKEVTDGLAELEKALKETMDHKAQLEANAKLCENRMDRAFRLINGLADERERWINTISVLERAVGNMVGDILISAGAVAYLTPFTDKYRRGLLSEWLKQLEETNVPHTARCTPVQTLGEAVTIRQWQLAALPRDYLSTENAILSFHSRRWPLFIDPQGQANRWIKNIGKSTGLKVSKLTDKDLMRALQSAVRFGKEVLIENVLEELDPALDTILTRQTFVQNNQLVMRIGDLNVPYCDTFRLYITTKLPNPHY</sequence>
<dbReference type="GO" id="GO:0030286">
    <property type="term" value="C:dynein complex"/>
    <property type="evidence" value="ECO:0007669"/>
    <property type="project" value="UniProtKB-KW"/>
</dbReference>
<dbReference type="AlphaFoldDB" id="A0A482WYJ0"/>
<dbReference type="GO" id="GO:0005874">
    <property type="term" value="C:microtubule"/>
    <property type="evidence" value="ECO:0007669"/>
    <property type="project" value="UniProtKB-KW"/>
</dbReference>
<feature type="non-terminal residue" evidence="18">
    <location>
        <position position="618"/>
    </location>
</feature>
<keyword evidence="12" id="KW-0206">Cytoskeleton</keyword>
<keyword evidence="13" id="KW-0966">Cell projection</keyword>
<dbReference type="InterPro" id="IPR035706">
    <property type="entry name" value="AAA_9"/>
</dbReference>
<name>A0A482WYJ0_LAOST</name>
<dbReference type="InterPro" id="IPR026983">
    <property type="entry name" value="DHC"/>
</dbReference>
<dbReference type="Pfam" id="PF12777">
    <property type="entry name" value="MT"/>
    <property type="match status" value="1"/>
</dbReference>
<dbReference type="PANTHER" id="PTHR22878">
    <property type="entry name" value="DYNEIN HEAVY CHAIN 6, AXONEMAL-LIKE-RELATED"/>
    <property type="match status" value="1"/>
</dbReference>
<feature type="domain" description="Dynein heavy chain ATP-binding dynein motor region" evidence="17">
    <location>
        <begin position="489"/>
        <end position="618"/>
    </location>
</feature>
<protein>
    <recommendedName>
        <fullName evidence="20">Dynein heavy chain coiled coil stalk domain-containing protein</fullName>
    </recommendedName>
</protein>
<evidence type="ECO:0000256" key="7">
    <source>
        <dbReference type="ARBA" id="ARBA00022840"/>
    </source>
</evidence>
<comment type="caution">
    <text evidence="18">The sequence shown here is derived from an EMBL/GenBank/DDBJ whole genome shotgun (WGS) entry which is preliminary data.</text>
</comment>
<keyword evidence="19" id="KW-1185">Reference proteome</keyword>
<evidence type="ECO:0000256" key="8">
    <source>
        <dbReference type="ARBA" id="ARBA00023017"/>
    </source>
</evidence>
<dbReference type="Gene3D" id="1.20.920.20">
    <property type="match status" value="1"/>
</dbReference>
<evidence type="ECO:0000256" key="9">
    <source>
        <dbReference type="ARBA" id="ARBA00023054"/>
    </source>
</evidence>
<keyword evidence="6" id="KW-0547">Nucleotide-binding</keyword>
<keyword evidence="11" id="KW-0505">Motor protein</keyword>
<dbReference type="InParanoid" id="A0A482WYJ0"/>
<dbReference type="GO" id="GO:0051959">
    <property type="term" value="F:dynein light intermediate chain binding"/>
    <property type="evidence" value="ECO:0007669"/>
    <property type="project" value="InterPro"/>
</dbReference>
<dbReference type="GO" id="GO:0005524">
    <property type="term" value="F:ATP binding"/>
    <property type="evidence" value="ECO:0007669"/>
    <property type="project" value="UniProtKB-KW"/>
</dbReference>
<dbReference type="Proteomes" id="UP000291343">
    <property type="component" value="Unassembled WGS sequence"/>
</dbReference>
<dbReference type="GO" id="GO:0045505">
    <property type="term" value="F:dynein intermediate chain binding"/>
    <property type="evidence" value="ECO:0007669"/>
    <property type="project" value="InterPro"/>
</dbReference>
<evidence type="ECO:0000259" key="15">
    <source>
        <dbReference type="Pfam" id="PF12777"/>
    </source>
</evidence>
<keyword evidence="7" id="KW-0067">ATP-binding</keyword>
<evidence type="ECO:0000256" key="10">
    <source>
        <dbReference type="ARBA" id="ARBA00023069"/>
    </source>
</evidence>
<reference evidence="18 19" key="1">
    <citation type="journal article" date="2017" name="Gigascience">
        <title>Genome sequence of the small brown planthopper, Laodelphax striatellus.</title>
        <authorList>
            <person name="Zhu J."/>
            <person name="Jiang F."/>
            <person name="Wang X."/>
            <person name="Yang P."/>
            <person name="Bao Y."/>
            <person name="Zhao W."/>
            <person name="Wang W."/>
            <person name="Lu H."/>
            <person name="Wang Q."/>
            <person name="Cui N."/>
            <person name="Li J."/>
            <person name="Chen X."/>
            <person name="Luo L."/>
            <person name="Yu J."/>
            <person name="Kang L."/>
            <person name="Cui F."/>
        </authorList>
    </citation>
    <scope>NUCLEOTIDE SEQUENCE [LARGE SCALE GENOMIC DNA]</scope>
    <source>
        <strain evidence="18">Lst14</strain>
    </source>
</reference>
<evidence type="ECO:0000259" key="17">
    <source>
        <dbReference type="Pfam" id="PF12781"/>
    </source>
</evidence>
<comment type="subcellular location">
    <subcellularLocation>
        <location evidence="1">Cytoplasm</location>
        <location evidence="1">Cytoskeleton</location>
        <location evidence="1">Cilium axoneme</location>
    </subcellularLocation>
</comment>
<dbReference type="OrthoDB" id="424310at2759"/>
<keyword evidence="10" id="KW-0969">Cilium</keyword>
<accession>A0A482WYJ0</accession>
<dbReference type="Pfam" id="PF12780">
    <property type="entry name" value="AAA_8"/>
    <property type="match status" value="1"/>
</dbReference>
<evidence type="ECO:0000256" key="14">
    <source>
        <dbReference type="SAM" id="Coils"/>
    </source>
</evidence>
<evidence type="ECO:0000256" key="1">
    <source>
        <dbReference type="ARBA" id="ARBA00004430"/>
    </source>
</evidence>
<dbReference type="GO" id="GO:0005930">
    <property type="term" value="C:axoneme"/>
    <property type="evidence" value="ECO:0007669"/>
    <property type="project" value="UniProtKB-SubCell"/>
</dbReference>
<evidence type="ECO:0000313" key="19">
    <source>
        <dbReference type="Proteomes" id="UP000291343"/>
    </source>
</evidence>
<evidence type="ECO:0000256" key="11">
    <source>
        <dbReference type="ARBA" id="ARBA00023175"/>
    </source>
</evidence>
<keyword evidence="5" id="KW-0677">Repeat</keyword>
<feature type="domain" description="Dynein heavy chain coiled coil stalk" evidence="15">
    <location>
        <begin position="116"/>
        <end position="460"/>
    </location>
</feature>
<evidence type="ECO:0000259" key="16">
    <source>
        <dbReference type="Pfam" id="PF12780"/>
    </source>
</evidence>
<keyword evidence="3" id="KW-0963">Cytoplasm</keyword>
<evidence type="ECO:0000256" key="2">
    <source>
        <dbReference type="ARBA" id="ARBA00008887"/>
    </source>
</evidence>
<dbReference type="InterPro" id="IPR024317">
    <property type="entry name" value="Dynein_heavy_chain_D4_dom"/>
</dbReference>
<keyword evidence="8" id="KW-0243">Dynein</keyword>
<dbReference type="Gene3D" id="3.40.50.300">
    <property type="entry name" value="P-loop containing nucleotide triphosphate hydrolases"/>
    <property type="match status" value="2"/>
</dbReference>
<dbReference type="PANTHER" id="PTHR22878:SF73">
    <property type="entry name" value="DYNEIN AXONEMAL HEAVY CHAIN 1"/>
    <property type="match status" value="1"/>
</dbReference>
<evidence type="ECO:0000256" key="6">
    <source>
        <dbReference type="ARBA" id="ARBA00022741"/>
    </source>
</evidence>
<gene>
    <name evidence="18" type="ORF">LSTR_LSTR003473</name>
</gene>
<evidence type="ECO:0000256" key="13">
    <source>
        <dbReference type="ARBA" id="ARBA00023273"/>
    </source>
</evidence>
<organism evidence="18 19">
    <name type="scientific">Laodelphax striatellus</name>
    <name type="common">Small brown planthopper</name>
    <name type="synonym">Delphax striatella</name>
    <dbReference type="NCBI Taxonomy" id="195883"/>
    <lineage>
        <taxon>Eukaryota</taxon>
        <taxon>Metazoa</taxon>
        <taxon>Ecdysozoa</taxon>
        <taxon>Arthropoda</taxon>
        <taxon>Hexapoda</taxon>
        <taxon>Insecta</taxon>
        <taxon>Pterygota</taxon>
        <taxon>Neoptera</taxon>
        <taxon>Paraneoptera</taxon>
        <taxon>Hemiptera</taxon>
        <taxon>Auchenorrhyncha</taxon>
        <taxon>Fulgoroidea</taxon>
        <taxon>Delphacidae</taxon>
        <taxon>Criomorphinae</taxon>
        <taxon>Laodelphax</taxon>
    </lineage>
</organism>
<evidence type="ECO:0000256" key="12">
    <source>
        <dbReference type="ARBA" id="ARBA00023212"/>
    </source>
</evidence>
<dbReference type="FunFam" id="1.20.920.20:FF:000006">
    <property type="entry name" value="Dynein, axonemal, heavy chain 6"/>
    <property type="match status" value="1"/>
</dbReference>
<keyword evidence="4" id="KW-0493">Microtubule</keyword>
<dbReference type="Pfam" id="PF12781">
    <property type="entry name" value="AAA_9"/>
    <property type="match status" value="1"/>
</dbReference>
<dbReference type="InterPro" id="IPR024743">
    <property type="entry name" value="Dynein_HC_stalk"/>
</dbReference>
<evidence type="ECO:0000256" key="4">
    <source>
        <dbReference type="ARBA" id="ARBA00022701"/>
    </source>
</evidence>
<feature type="coiled-coil region" evidence="14">
    <location>
        <begin position="359"/>
        <end position="407"/>
    </location>
</feature>
<dbReference type="FunFam" id="3.40.50.300:FF:000049">
    <property type="entry name" value="Dynein, axonemal, heavy chain 5"/>
    <property type="match status" value="1"/>
</dbReference>
<comment type="similarity">
    <text evidence="2">Belongs to the dynein heavy chain family.</text>
</comment>
<feature type="domain" description="Dynein heavy chain AAA module D4" evidence="16">
    <location>
        <begin position="1"/>
        <end position="101"/>
    </location>
</feature>
<dbReference type="InterPro" id="IPR027417">
    <property type="entry name" value="P-loop_NTPase"/>
</dbReference>
<evidence type="ECO:0000256" key="3">
    <source>
        <dbReference type="ARBA" id="ARBA00022490"/>
    </source>
</evidence>
<dbReference type="EMBL" id="QKKF02022000">
    <property type="protein sequence ID" value="RZF38667.1"/>
    <property type="molecule type" value="Genomic_DNA"/>
</dbReference>
<evidence type="ECO:0000256" key="5">
    <source>
        <dbReference type="ARBA" id="ARBA00022737"/>
    </source>
</evidence>
<dbReference type="STRING" id="195883.A0A482WYJ0"/>